<name>X1DDL4_9ZZZZ</name>
<organism evidence="1">
    <name type="scientific">marine sediment metagenome</name>
    <dbReference type="NCBI Taxonomy" id="412755"/>
    <lineage>
        <taxon>unclassified sequences</taxon>
        <taxon>metagenomes</taxon>
        <taxon>ecological metagenomes</taxon>
    </lineage>
</organism>
<evidence type="ECO:0000313" key="1">
    <source>
        <dbReference type="EMBL" id="GAH18891.1"/>
    </source>
</evidence>
<reference evidence="1" key="1">
    <citation type="journal article" date="2014" name="Front. Microbiol.">
        <title>High frequency of phylogenetically diverse reductive dehalogenase-homologous genes in deep subseafloor sedimentary metagenomes.</title>
        <authorList>
            <person name="Kawai M."/>
            <person name="Futagami T."/>
            <person name="Toyoda A."/>
            <person name="Takaki Y."/>
            <person name="Nishi S."/>
            <person name="Hori S."/>
            <person name="Arai W."/>
            <person name="Tsubouchi T."/>
            <person name="Morono Y."/>
            <person name="Uchiyama I."/>
            <person name="Ito T."/>
            <person name="Fujiyama A."/>
            <person name="Inagaki F."/>
            <person name="Takami H."/>
        </authorList>
    </citation>
    <scope>NUCLEOTIDE SEQUENCE</scope>
    <source>
        <strain evidence="1">Expedition CK06-06</strain>
    </source>
</reference>
<accession>X1DDL4</accession>
<comment type="caution">
    <text evidence="1">The sequence shown here is derived from an EMBL/GenBank/DDBJ whole genome shotgun (WGS) entry which is preliminary data.</text>
</comment>
<gene>
    <name evidence="1" type="ORF">S03H2_06516</name>
</gene>
<dbReference type="AlphaFoldDB" id="X1DDL4"/>
<proteinExistence type="predicted"/>
<protein>
    <submittedName>
        <fullName evidence="1">Uncharacterized protein</fullName>
    </submittedName>
</protein>
<dbReference type="EMBL" id="BARU01002870">
    <property type="protein sequence ID" value="GAH18891.1"/>
    <property type="molecule type" value="Genomic_DNA"/>
</dbReference>
<sequence length="73" mass="8152">MATNIRELNIFFDKANIEKNNPAIRMPNVIDFPAGTLLPKRPKRKAPISIPTDNDAIIKPSPRGPAFKFPLIV</sequence>